<dbReference type="NCBIfam" id="TIGR02008">
    <property type="entry name" value="fdx_plant"/>
    <property type="match status" value="1"/>
</dbReference>
<dbReference type="GO" id="GO:0022900">
    <property type="term" value="P:electron transport chain"/>
    <property type="evidence" value="ECO:0007669"/>
    <property type="project" value="InterPro"/>
</dbReference>
<dbReference type="InterPro" id="IPR006058">
    <property type="entry name" value="2Fe2S_fd_BS"/>
</dbReference>
<feature type="domain" description="2Fe-2S ferredoxin-type" evidence="9">
    <location>
        <begin position="77"/>
        <end position="177"/>
    </location>
</feature>
<evidence type="ECO:0000259" key="9">
    <source>
        <dbReference type="PROSITE" id="PS51085"/>
    </source>
</evidence>
<reference evidence="10" key="1">
    <citation type="journal article" date="2023" name="Nat. Microbiol.">
        <title>Babesia duncani multi-omics identifies virulence factors and drug targets.</title>
        <authorList>
            <person name="Singh P."/>
            <person name="Lonardi S."/>
            <person name="Liang Q."/>
            <person name="Vydyam P."/>
            <person name="Khabirova E."/>
            <person name="Fang T."/>
            <person name="Gihaz S."/>
            <person name="Thekkiniath J."/>
            <person name="Munshi M."/>
            <person name="Abel S."/>
            <person name="Ciampossin L."/>
            <person name="Batugedara G."/>
            <person name="Gupta M."/>
            <person name="Lu X.M."/>
            <person name="Lenz T."/>
            <person name="Chakravarty S."/>
            <person name="Cornillot E."/>
            <person name="Hu Y."/>
            <person name="Ma W."/>
            <person name="Gonzalez L.M."/>
            <person name="Sanchez S."/>
            <person name="Estrada K."/>
            <person name="Sanchez-Flores A."/>
            <person name="Montero E."/>
            <person name="Harb O.S."/>
            <person name="Le Roch K.G."/>
            <person name="Mamoun C.B."/>
        </authorList>
    </citation>
    <scope>NUCLEOTIDE SEQUENCE</scope>
    <source>
        <strain evidence="10">WA1</strain>
    </source>
</reference>
<dbReference type="SUPFAM" id="SSF54292">
    <property type="entry name" value="2Fe-2S ferredoxin-like"/>
    <property type="match status" value="1"/>
</dbReference>
<dbReference type="GeneID" id="94337608"/>
<evidence type="ECO:0000256" key="3">
    <source>
        <dbReference type="ARBA" id="ARBA00022714"/>
    </source>
</evidence>
<evidence type="ECO:0000256" key="2">
    <source>
        <dbReference type="ARBA" id="ARBA00022448"/>
    </source>
</evidence>
<evidence type="ECO:0000256" key="7">
    <source>
        <dbReference type="ARBA" id="ARBA00023014"/>
    </source>
</evidence>
<dbReference type="RefSeq" id="XP_067802476.1">
    <property type="nucleotide sequence ID" value="XM_067948325.1"/>
</dbReference>
<dbReference type="GO" id="GO:0046872">
    <property type="term" value="F:metal ion binding"/>
    <property type="evidence" value="ECO:0007669"/>
    <property type="project" value="UniProtKB-KW"/>
</dbReference>
<dbReference type="Proteomes" id="UP001214638">
    <property type="component" value="Unassembled WGS sequence"/>
</dbReference>
<protein>
    <recommendedName>
        <fullName evidence="8">Ferredoxin</fullName>
    </recommendedName>
</protein>
<proteinExistence type="inferred from homology"/>
<evidence type="ECO:0000313" key="10">
    <source>
        <dbReference type="EMBL" id="KAK2195633.1"/>
    </source>
</evidence>
<comment type="similarity">
    <text evidence="1 8">Belongs to the 2Fe2S plant-type ferredoxin family.</text>
</comment>
<dbReference type="GO" id="GO:0009055">
    <property type="term" value="F:electron transfer activity"/>
    <property type="evidence" value="ECO:0007669"/>
    <property type="project" value="InterPro"/>
</dbReference>
<evidence type="ECO:0000256" key="6">
    <source>
        <dbReference type="ARBA" id="ARBA00023004"/>
    </source>
</evidence>
<sequence>MELNIACPLLIVVFCRSIHTLSQNRLRLYSIGRGGNSFSFIPNHNPVLYATPQNRYTLSEESILYKANGGKATKLFYQVKLITPQGEKTIEAGPEDYILEAAEEQGVELPYSCRGGSCSTCAGLLFCVFKDLATLVKGEIDNYEQSYLDQKQIDKGYCLLCTCYAKSDCTIATHKEEDLHKSEENENGHHQN</sequence>
<dbReference type="CDD" id="cd00207">
    <property type="entry name" value="fer2"/>
    <property type="match status" value="1"/>
</dbReference>
<keyword evidence="4 8" id="KW-0479">Metal-binding</keyword>
<accession>A0AAD9PIV8</accession>
<dbReference type="InterPro" id="IPR010241">
    <property type="entry name" value="Fd_pln"/>
</dbReference>
<evidence type="ECO:0000256" key="5">
    <source>
        <dbReference type="ARBA" id="ARBA00022982"/>
    </source>
</evidence>
<evidence type="ECO:0000313" key="11">
    <source>
        <dbReference type="Proteomes" id="UP001214638"/>
    </source>
</evidence>
<keyword evidence="3 8" id="KW-0001">2Fe-2S</keyword>
<dbReference type="PROSITE" id="PS51085">
    <property type="entry name" value="2FE2S_FER_2"/>
    <property type="match status" value="1"/>
</dbReference>
<evidence type="ECO:0000256" key="1">
    <source>
        <dbReference type="ARBA" id="ARBA00007874"/>
    </source>
</evidence>
<dbReference type="InterPro" id="IPR036010">
    <property type="entry name" value="2Fe-2S_ferredoxin-like_sf"/>
</dbReference>
<dbReference type="InterPro" id="IPR001041">
    <property type="entry name" value="2Fe-2S_ferredoxin-type"/>
</dbReference>
<name>A0AAD9PIV8_9APIC</name>
<dbReference type="Pfam" id="PF00111">
    <property type="entry name" value="Fer2"/>
    <property type="match status" value="1"/>
</dbReference>
<dbReference type="AlphaFoldDB" id="A0AAD9PIV8"/>
<evidence type="ECO:0000256" key="8">
    <source>
        <dbReference type="RuleBase" id="RU364001"/>
    </source>
</evidence>
<comment type="cofactor">
    <cofactor evidence="8">
        <name>[2Fe-2S] cluster</name>
        <dbReference type="ChEBI" id="CHEBI:190135"/>
    </cofactor>
    <text evidence="8">Binds 1 [2Fe-2S] cluster.</text>
</comment>
<dbReference type="PANTHER" id="PTHR43112:SF3">
    <property type="entry name" value="FERREDOXIN-2, CHLOROPLASTIC"/>
    <property type="match status" value="1"/>
</dbReference>
<comment type="function">
    <text evidence="8">Ferredoxins are iron-sulfur proteins that transfer electrons in a wide variety of metabolic reactions.</text>
</comment>
<dbReference type="KEGG" id="bdw:94337608"/>
<keyword evidence="11" id="KW-1185">Reference proteome</keyword>
<keyword evidence="6 8" id="KW-0408">Iron</keyword>
<dbReference type="Gene3D" id="3.10.20.30">
    <property type="match status" value="1"/>
</dbReference>
<keyword evidence="7 8" id="KW-0411">Iron-sulfur</keyword>
<dbReference type="InterPro" id="IPR012675">
    <property type="entry name" value="Beta-grasp_dom_sf"/>
</dbReference>
<keyword evidence="5 8" id="KW-0249">Electron transport</keyword>
<gene>
    <name evidence="10" type="ORF">BdWA1_003311</name>
</gene>
<dbReference type="PROSITE" id="PS00197">
    <property type="entry name" value="2FE2S_FER_1"/>
    <property type="match status" value="1"/>
</dbReference>
<evidence type="ECO:0000256" key="4">
    <source>
        <dbReference type="ARBA" id="ARBA00022723"/>
    </source>
</evidence>
<dbReference type="PANTHER" id="PTHR43112">
    <property type="entry name" value="FERREDOXIN"/>
    <property type="match status" value="1"/>
</dbReference>
<dbReference type="GO" id="GO:0051537">
    <property type="term" value="F:2 iron, 2 sulfur cluster binding"/>
    <property type="evidence" value="ECO:0007669"/>
    <property type="project" value="UniProtKB-KW"/>
</dbReference>
<dbReference type="EMBL" id="JALLKP010000004">
    <property type="protein sequence ID" value="KAK2195633.1"/>
    <property type="molecule type" value="Genomic_DNA"/>
</dbReference>
<comment type="caution">
    <text evidence="10">The sequence shown here is derived from an EMBL/GenBank/DDBJ whole genome shotgun (WGS) entry which is preliminary data.</text>
</comment>
<keyword evidence="2 8" id="KW-0813">Transport</keyword>
<organism evidence="10 11">
    <name type="scientific">Babesia duncani</name>
    <dbReference type="NCBI Taxonomy" id="323732"/>
    <lineage>
        <taxon>Eukaryota</taxon>
        <taxon>Sar</taxon>
        <taxon>Alveolata</taxon>
        <taxon>Apicomplexa</taxon>
        <taxon>Aconoidasida</taxon>
        <taxon>Piroplasmida</taxon>
        <taxon>Babesiidae</taxon>
        <taxon>Babesia</taxon>
    </lineage>
</organism>